<dbReference type="Pfam" id="PF01850">
    <property type="entry name" value="PIN"/>
    <property type="match status" value="1"/>
</dbReference>
<dbReference type="InterPro" id="IPR029060">
    <property type="entry name" value="PIN-like_dom_sf"/>
</dbReference>
<evidence type="ECO:0000313" key="2">
    <source>
        <dbReference type="EMBL" id="PSB18348.1"/>
    </source>
</evidence>
<name>A0A2T1DCY0_9CYAN</name>
<organism evidence="2 3">
    <name type="scientific">Phormidesmis priestleyi ULC007</name>
    <dbReference type="NCBI Taxonomy" id="1920490"/>
    <lineage>
        <taxon>Bacteria</taxon>
        <taxon>Bacillati</taxon>
        <taxon>Cyanobacteriota</taxon>
        <taxon>Cyanophyceae</taxon>
        <taxon>Leptolyngbyales</taxon>
        <taxon>Leptolyngbyaceae</taxon>
        <taxon>Phormidesmis</taxon>
    </lineage>
</organism>
<comment type="caution">
    <text evidence="2">The sequence shown here is derived from an EMBL/GenBank/DDBJ whole genome shotgun (WGS) entry which is preliminary data.</text>
</comment>
<dbReference type="Proteomes" id="UP000238634">
    <property type="component" value="Unassembled WGS sequence"/>
</dbReference>
<dbReference type="PANTHER" id="PTHR36173:SF1">
    <property type="entry name" value="RIBONUCLEASE VAPC22"/>
    <property type="match status" value="1"/>
</dbReference>
<dbReference type="SUPFAM" id="SSF88723">
    <property type="entry name" value="PIN domain-like"/>
    <property type="match status" value="1"/>
</dbReference>
<gene>
    <name evidence="2" type="ORF">C7B65_15745</name>
</gene>
<dbReference type="RefSeq" id="WP_073069662.1">
    <property type="nucleotide sequence ID" value="NZ_MPPI01000003.1"/>
</dbReference>
<dbReference type="InterPro" id="IPR052919">
    <property type="entry name" value="TA_system_RNase"/>
</dbReference>
<evidence type="ECO:0000313" key="3">
    <source>
        <dbReference type="Proteomes" id="UP000238634"/>
    </source>
</evidence>
<dbReference type="PANTHER" id="PTHR36173">
    <property type="entry name" value="RIBONUCLEASE VAPC16-RELATED"/>
    <property type="match status" value="1"/>
</dbReference>
<sequence>MSQVIVLDTHIWFWSMTQEFERFPSHWRDIIATARQVGVSAISCYEIALAQRRGRLELPCPANQWFQDALEPAGITLFPLTPEIACRAVDLSPVHRDPFDRLIIATALEYRAKLASVDGLFSQYSELDTCLMK</sequence>
<dbReference type="OrthoDB" id="9798990at2"/>
<proteinExistence type="predicted"/>
<protein>
    <submittedName>
        <fullName evidence="2">Type II toxin-antitoxin system VapC family toxin</fullName>
    </submittedName>
</protein>
<dbReference type="EMBL" id="PVWG01000018">
    <property type="protein sequence ID" value="PSB18348.1"/>
    <property type="molecule type" value="Genomic_DNA"/>
</dbReference>
<accession>A0A2T1DCY0</accession>
<reference evidence="2 3" key="2">
    <citation type="submission" date="2018-03" db="EMBL/GenBank/DDBJ databases">
        <title>The ancient ancestry and fast evolution of plastids.</title>
        <authorList>
            <person name="Moore K.R."/>
            <person name="Magnabosco C."/>
            <person name="Momper L."/>
            <person name="Gold D.A."/>
            <person name="Bosak T."/>
            <person name="Fournier G.P."/>
        </authorList>
    </citation>
    <scope>NUCLEOTIDE SEQUENCE [LARGE SCALE GENOMIC DNA]</scope>
    <source>
        <strain evidence="2 3">ULC007</strain>
    </source>
</reference>
<feature type="domain" description="PIN" evidence="1">
    <location>
        <begin position="5"/>
        <end position="125"/>
    </location>
</feature>
<dbReference type="InterPro" id="IPR002716">
    <property type="entry name" value="PIN_dom"/>
</dbReference>
<dbReference type="Gene3D" id="3.40.50.1010">
    <property type="entry name" value="5'-nuclease"/>
    <property type="match status" value="1"/>
</dbReference>
<evidence type="ECO:0000259" key="1">
    <source>
        <dbReference type="Pfam" id="PF01850"/>
    </source>
</evidence>
<dbReference type="CDD" id="cd09872">
    <property type="entry name" value="PIN_Sll0205-like"/>
    <property type="match status" value="1"/>
</dbReference>
<dbReference type="AlphaFoldDB" id="A0A2T1DCY0"/>
<dbReference type="InterPro" id="IPR041705">
    <property type="entry name" value="PIN_Sll0205"/>
</dbReference>
<dbReference type="STRING" id="1920490.GCA_001895925_02972"/>
<keyword evidence="3" id="KW-1185">Reference proteome</keyword>
<reference evidence="2 3" key="1">
    <citation type="submission" date="2018-02" db="EMBL/GenBank/DDBJ databases">
        <authorList>
            <person name="Cohen D.B."/>
            <person name="Kent A.D."/>
        </authorList>
    </citation>
    <scope>NUCLEOTIDE SEQUENCE [LARGE SCALE GENOMIC DNA]</scope>
    <source>
        <strain evidence="2 3">ULC007</strain>
    </source>
</reference>